<keyword evidence="2" id="KW-0479">Metal-binding</keyword>
<evidence type="ECO:0000259" key="7">
    <source>
        <dbReference type="PROSITE" id="PS51393"/>
    </source>
</evidence>
<keyword evidence="4" id="KW-0408">Iron</keyword>
<dbReference type="InterPro" id="IPR000907">
    <property type="entry name" value="LipOase"/>
</dbReference>
<proteinExistence type="predicted"/>
<evidence type="ECO:0000256" key="6">
    <source>
        <dbReference type="SAM" id="SignalP"/>
    </source>
</evidence>
<gene>
    <name evidence="8" type="ORF">F5X71_07505</name>
</gene>
<keyword evidence="3" id="KW-0560">Oxidoreductase</keyword>
<comment type="cofactor">
    <cofactor evidence="1">
        <name>Fe cation</name>
        <dbReference type="ChEBI" id="CHEBI:24875"/>
    </cofactor>
</comment>
<organism evidence="8 9">
    <name type="scientific">Nocardia brasiliensis</name>
    <dbReference type="NCBI Taxonomy" id="37326"/>
    <lineage>
        <taxon>Bacteria</taxon>
        <taxon>Bacillati</taxon>
        <taxon>Actinomycetota</taxon>
        <taxon>Actinomycetes</taxon>
        <taxon>Mycobacteriales</taxon>
        <taxon>Nocardiaceae</taxon>
        <taxon>Nocardia</taxon>
    </lineage>
</organism>
<dbReference type="EMBL" id="CP046171">
    <property type="protein sequence ID" value="QIS02185.1"/>
    <property type="molecule type" value="Genomic_DNA"/>
</dbReference>
<dbReference type="InterPro" id="IPR020833">
    <property type="entry name" value="LipOase_Fe_BS"/>
</dbReference>
<evidence type="ECO:0000313" key="8">
    <source>
        <dbReference type="EMBL" id="QIS02185.1"/>
    </source>
</evidence>
<dbReference type="InterPro" id="IPR013819">
    <property type="entry name" value="LipOase_C"/>
</dbReference>
<dbReference type="PRINTS" id="PR00087">
    <property type="entry name" value="LIPOXYGENASE"/>
</dbReference>
<dbReference type="Proteomes" id="UP000501705">
    <property type="component" value="Chromosome"/>
</dbReference>
<evidence type="ECO:0000256" key="1">
    <source>
        <dbReference type="ARBA" id="ARBA00001962"/>
    </source>
</evidence>
<dbReference type="Gene3D" id="1.20.245.10">
    <property type="entry name" value="Lipoxygenase-1, Domain 5"/>
    <property type="match status" value="1"/>
</dbReference>
<dbReference type="PANTHER" id="PTHR11771">
    <property type="entry name" value="LIPOXYGENASE"/>
    <property type="match status" value="1"/>
</dbReference>
<evidence type="ECO:0000256" key="4">
    <source>
        <dbReference type="ARBA" id="ARBA00023004"/>
    </source>
</evidence>
<dbReference type="PROSITE" id="PS51393">
    <property type="entry name" value="LIPOXYGENASE_3"/>
    <property type="match status" value="1"/>
</dbReference>
<dbReference type="GO" id="GO:0046872">
    <property type="term" value="F:metal ion binding"/>
    <property type="evidence" value="ECO:0007669"/>
    <property type="project" value="UniProtKB-KW"/>
</dbReference>
<dbReference type="Gene3D" id="3.10.450.60">
    <property type="match status" value="1"/>
</dbReference>
<accession>A0A6G9XMP6</accession>
<sequence>MERRSFLRSTVVASASGIGALAAASADAAPFDLPLPFGDPQRPGPVNPLLPQQDPNPAARAAELARLQGKYVWSETANHVRGVPMAASLSIEDNPTLEWLVISLDQQYQVISNILLALTQHFSHLAGDLLQPLVDQLVGAKNALDGVVRTVAPVLGGPVGEPLDPVARGAAHLAMQTAEIALRTLDQIRGGLFAALRKMFDSPGVGNFGTADGVERYRKLYLTLPVPPVAERIHDDMLFARMRVAGGNPMVLRRVRGALPANFPLDNAGYASVMGAQDSLSAAIAQGRLYLADYVELGSSASESVTYKLLTGPGYNTAPIAAFAVPAGGGELEPVAIQCGQDPGKHVMILRPGPNDGDRYWGWQMAKTVVHTADFNHHELFSHLARTHLVSEAFCVATRRHLAANHPLNILLTPHFEGSLFINELATYLILAPEASGDLIFAAELSNQISAAGKARLEWDFYEHMPAREFAARGVDGPQLRYPYRDDALLIWDTIQSWVEEYVRVYYSDDADVRADTELVAWADELATVGKVKGFTRIDSIDQLIEVVTMIVFTASAQHAAVNFPQKDFMEFAAYYSGMTAAPAPTTATGHAETDWVRMLPCLLSSIAQLYVLDSLGSVHYRPLGDYRTNSFPFGNAINDPRIVGPGGPLDRFRSALRAAEDTINARNTQREPYGFLLPSSIPTSTNI</sequence>
<evidence type="ECO:0000256" key="2">
    <source>
        <dbReference type="ARBA" id="ARBA00022723"/>
    </source>
</evidence>
<evidence type="ECO:0000256" key="3">
    <source>
        <dbReference type="ARBA" id="ARBA00023002"/>
    </source>
</evidence>
<feature type="signal peptide" evidence="6">
    <location>
        <begin position="1"/>
        <end position="28"/>
    </location>
</feature>
<dbReference type="Pfam" id="PF00305">
    <property type="entry name" value="Lipoxygenase"/>
    <property type="match status" value="1"/>
</dbReference>
<dbReference type="SUPFAM" id="SSF48484">
    <property type="entry name" value="Lipoxigenase"/>
    <property type="match status" value="1"/>
</dbReference>
<evidence type="ECO:0000313" key="9">
    <source>
        <dbReference type="Proteomes" id="UP000501705"/>
    </source>
</evidence>
<dbReference type="AlphaFoldDB" id="A0A6G9XMP6"/>
<dbReference type="GO" id="GO:0016702">
    <property type="term" value="F:oxidoreductase activity, acting on single donors with incorporation of molecular oxygen, incorporation of two atoms of oxygen"/>
    <property type="evidence" value="ECO:0007669"/>
    <property type="project" value="InterPro"/>
</dbReference>
<dbReference type="GO" id="GO:0034440">
    <property type="term" value="P:lipid oxidation"/>
    <property type="evidence" value="ECO:0007669"/>
    <property type="project" value="InterPro"/>
</dbReference>
<feature type="region of interest" description="Disordered" evidence="5">
    <location>
        <begin position="33"/>
        <end position="57"/>
    </location>
</feature>
<keyword evidence="6" id="KW-0732">Signal</keyword>
<dbReference type="PROSITE" id="PS00711">
    <property type="entry name" value="LIPOXYGENASE_1"/>
    <property type="match status" value="1"/>
</dbReference>
<evidence type="ECO:0000256" key="5">
    <source>
        <dbReference type="SAM" id="MobiDB-lite"/>
    </source>
</evidence>
<dbReference type="RefSeq" id="WP_167461288.1">
    <property type="nucleotide sequence ID" value="NZ_CP046171.1"/>
</dbReference>
<feature type="domain" description="Lipoxygenase" evidence="7">
    <location>
        <begin position="123"/>
        <end position="688"/>
    </location>
</feature>
<reference evidence="8 9" key="1">
    <citation type="journal article" date="2019" name="ACS Chem. Biol.">
        <title>Identification and Mobilization of a Cryptic Antibiotic Biosynthesis Gene Locus from a Human-Pathogenic Nocardia Isolate.</title>
        <authorList>
            <person name="Herisse M."/>
            <person name="Ishida K."/>
            <person name="Porter J.L."/>
            <person name="Howden B."/>
            <person name="Hertweck C."/>
            <person name="Stinear T.P."/>
            <person name="Pidot S.J."/>
        </authorList>
    </citation>
    <scope>NUCLEOTIDE SEQUENCE [LARGE SCALE GENOMIC DNA]</scope>
    <source>
        <strain evidence="8 9">AUSMDU00024985</strain>
    </source>
</reference>
<feature type="chain" id="PRO_5026357127" description="Lipoxygenase domain-containing protein" evidence="6">
    <location>
        <begin position="29"/>
        <end position="688"/>
    </location>
</feature>
<dbReference type="InterPro" id="IPR036226">
    <property type="entry name" value="LipOase_C_sf"/>
</dbReference>
<name>A0A6G9XMP6_NOCBR</name>
<protein>
    <recommendedName>
        <fullName evidence="7">Lipoxygenase domain-containing protein</fullName>
    </recommendedName>
</protein>